<evidence type="ECO:0000256" key="2">
    <source>
        <dbReference type="ARBA" id="ARBA00022679"/>
    </source>
</evidence>
<dbReference type="EC" id="2.7.7.49" evidence="1"/>
<name>A0A085N9S9_9BILA</name>
<dbReference type="Gene3D" id="3.30.70.270">
    <property type="match status" value="2"/>
</dbReference>
<evidence type="ECO:0000259" key="10">
    <source>
        <dbReference type="PROSITE" id="PS50158"/>
    </source>
</evidence>
<dbReference type="InterPro" id="IPR021109">
    <property type="entry name" value="Peptidase_aspartic_dom_sf"/>
</dbReference>
<keyword evidence="8" id="KW-0863">Zinc-finger</keyword>
<keyword evidence="8" id="KW-0479">Metal-binding</keyword>
<dbReference type="GO" id="GO:0003676">
    <property type="term" value="F:nucleic acid binding"/>
    <property type="evidence" value="ECO:0007669"/>
    <property type="project" value="InterPro"/>
</dbReference>
<feature type="domain" description="CCHC-type" evidence="10">
    <location>
        <begin position="150"/>
        <end position="164"/>
    </location>
</feature>
<evidence type="ECO:0000256" key="3">
    <source>
        <dbReference type="ARBA" id="ARBA00022695"/>
    </source>
</evidence>
<keyword evidence="3" id="KW-0548">Nucleotidyltransferase</keyword>
<evidence type="ECO:0000256" key="5">
    <source>
        <dbReference type="ARBA" id="ARBA00022759"/>
    </source>
</evidence>
<keyword evidence="9" id="KW-0175">Coiled coil</keyword>
<evidence type="ECO:0000259" key="11">
    <source>
        <dbReference type="PROSITE" id="PS50878"/>
    </source>
</evidence>
<gene>
    <name evidence="12" type="ORF">M514_21512</name>
</gene>
<dbReference type="InterPro" id="IPR043128">
    <property type="entry name" value="Rev_trsase/Diguanyl_cyclase"/>
</dbReference>
<dbReference type="GO" id="GO:0003964">
    <property type="term" value="F:RNA-directed DNA polymerase activity"/>
    <property type="evidence" value="ECO:0007669"/>
    <property type="project" value="UniProtKB-KW"/>
</dbReference>
<dbReference type="CDD" id="cd01647">
    <property type="entry name" value="RT_LTR"/>
    <property type="match status" value="1"/>
</dbReference>
<evidence type="ECO:0000313" key="12">
    <source>
        <dbReference type="EMBL" id="KFD66225.1"/>
    </source>
</evidence>
<reference evidence="12" key="1">
    <citation type="journal article" date="2014" name="Nat. Genet.">
        <title>Genome and transcriptome of the porcine whipworm Trichuris suis.</title>
        <authorList>
            <person name="Jex A.R."/>
            <person name="Nejsum P."/>
            <person name="Schwarz E.M."/>
            <person name="Hu L."/>
            <person name="Young N.D."/>
            <person name="Hall R.S."/>
            <person name="Korhonen P.K."/>
            <person name="Liao S."/>
            <person name="Thamsborg S."/>
            <person name="Xia J."/>
            <person name="Xu P."/>
            <person name="Wang S."/>
            <person name="Scheerlinck J.P."/>
            <person name="Hofmann A."/>
            <person name="Sternberg P.W."/>
            <person name="Wang J."/>
            <person name="Gasser R.B."/>
        </authorList>
    </citation>
    <scope>NUCLEOTIDE SEQUENCE [LARGE SCALE GENOMIC DNA]</scope>
    <source>
        <strain evidence="12">DCEP-RM93F</strain>
    </source>
</reference>
<evidence type="ECO:0000256" key="4">
    <source>
        <dbReference type="ARBA" id="ARBA00022722"/>
    </source>
</evidence>
<dbReference type="PROSITE" id="PS50158">
    <property type="entry name" value="ZF_CCHC"/>
    <property type="match status" value="1"/>
</dbReference>
<organism evidence="12">
    <name type="scientific">Trichuris suis</name>
    <name type="common">pig whipworm</name>
    <dbReference type="NCBI Taxonomy" id="68888"/>
    <lineage>
        <taxon>Eukaryota</taxon>
        <taxon>Metazoa</taxon>
        <taxon>Ecdysozoa</taxon>
        <taxon>Nematoda</taxon>
        <taxon>Enoplea</taxon>
        <taxon>Dorylaimia</taxon>
        <taxon>Trichinellida</taxon>
        <taxon>Trichuridae</taxon>
        <taxon>Trichuris</taxon>
    </lineage>
</organism>
<dbReference type="CDD" id="cd09274">
    <property type="entry name" value="RNase_HI_RT_Ty3"/>
    <property type="match status" value="1"/>
</dbReference>
<keyword evidence="4" id="KW-0540">Nuclease</keyword>
<dbReference type="InterPro" id="IPR041577">
    <property type="entry name" value="RT_RNaseH_2"/>
</dbReference>
<dbReference type="AlphaFoldDB" id="A0A085N9S9"/>
<keyword evidence="5" id="KW-0255">Endonuclease</keyword>
<dbReference type="Pfam" id="PF17919">
    <property type="entry name" value="RT_RNaseH_2"/>
    <property type="match status" value="1"/>
</dbReference>
<dbReference type="FunFam" id="3.10.20.370:FF:000001">
    <property type="entry name" value="Retrovirus-related Pol polyprotein from transposon 17.6-like protein"/>
    <property type="match status" value="1"/>
</dbReference>
<dbReference type="PROSITE" id="PS50878">
    <property type="entry name" value="RT_POL"/>
    <property type="match status" value="1"/>
</dbReference>
<dbReference type="GO" id="GO:0004519">
    <property type="term" value="F:endonuclease activity"/>
    <property type="evidence" value="ECO:0007669"/>
    <property type="project" value="UniProtKB-KW"/>
</dbReference>
<keyword evidence="8" id="KW-0862">Zinc</keyword>
<dbReference type="Pfam" id="PF00078">
    <property type="entry name" value="RVT_1"/>
    <property type="match status" value="1"/>
</dbReference>
<dbReference type="InterPro" id="IPR043502">
    <property type="entry name" value="DNA/RNA_pol_sf"/>
</dbReference>
<accession>A0A085N9S9</accession>
<keyword evidence="6" id="KW-0695">RNA-directed DNA polymerase</keyword>
<evidence type="ECO:0000256" key="7">
    <source>
        <dbReference type="ARBA" id="ARBA00023268"/>
    </source>
</evidence>
<protein>
    <recommendedName>
        <fullName evidence="1">RNA-directed DNA polymerase</fullName>
        <ecNumber evidence="1">2.7.7.49</ecNumber>
    </recommendedName>
</protein>
<dbReference type="SUPFAM" id="SSF56672">
    <property type="entry name" value="DNA/RNA polymerases"/>
    <property type="match status" value="1"/>
</dbReference>
<dbReference type="GO" id="GO:0008270">
    <property type="term" value="F:zinc ion binding"/>
    <property type="evidence" value="ECO:0007669"/>
    <property type="project" value="UniProtKB-KW"/>
</dbReference>
<dbReference type="PANTHER" id="PTHR37984:SF5">
    <property type="entry name" value="PROTEIN NYNRIN-LIKE"/>
    <property type="match status" value="1"/>
</dbReference>
<dbReference type="SUPFAM" id="SSF50630">
    <property type="entry name" value="Acid proteases"/>
    <property type="match status" value="1"/>
</dbReference>
<dbReference type="InterPro" id="IPR050951">
    <property type="entry name" value="Retrovirus_Pol_polyprotein"/>
</dbReference>
<proteinExistence type="predicted"/>
<feature type="coiled-coil region" evidence="9">
    <location>
        <begin position="66"/>
        <end position="93"/>
    </location>
</feature>
<dbReference type="InterPro" id="IPR000477">
    <property type="entry name" value="RT_dom"/>
</dbReference>
<keyword evidence="2" id="KW-0808">Transferase</keyword>
<keyword evidence="7" id="KW-0511">Multifunctional enzyme</keyword>
<dbReference type="Proteomes" id="UP000030758">
    <property type="component" value="Unassembled WGS sequence"/>
</dbReference>
<keyword evidence="5" id="KW-0378">Hydrolase</keyword>
<sequence>MVDRVHFSMRFRRKNESVMQFVNALRGLAGKCDFGNALSERLRDQVVIGINNLTWQQELLRQFPSNAATLQQVEEAASRLELAECQLERLQTCARNTDDVPVNRLRNKLPKRDGTKRLLHRRRLDPSKVCLRCGGQVHLQNSTCPAEEKKCYQCGSLGHLASVCVTSGRCVVTRQNQRRKLNAVQFARADEESHEMTNTHSVALNDVQNRKAVVTVKVEHRKLRMLYDPGAAHSVIDKATWVTLGRPPLKEAPDLVAYTNVPVQTMGKAEVLVNAFGKTRRVEVYVVDGKDFPLFGLDWCLSFGLPFPKGIQILKVTANDSRTVETNLILKAFVEEFDDVFNRKGGAIIGYQATVHVRENATPRTFKARPVPFSLRQQVEDEIHRMLDEDILERVDTAAEQVTWASPIVCVVKPSGKVRICRDFKVTINPHVIVDRHPLPTFEDMMAKLNGGRVFSVIDLKDAYLQMVVAPSSRQYLVGATHLGFYRLKRLPFGVSFAPALFQKTMEQILAGLEGVSVYIGDIIVSSSSHTEHLERLRAVFLRLRQCGVRVHKDKCRFLQSSVKYLGHRIDANGIHPTEERVEAIKKMPEPSNVRELRSFLGAMNYYARFVPHLQSRCAPFHELTKAGTPWTWNQLCRSLFEELKSCLTSSDTLVHYDDRLPLVLYSDACERGLGAVLCHRFALGMEKPIAFASRLLTDVEKRYAEIDKEALAIMFGVSKFAQYLYGRCFILKTDHKPLERIFGNNRELPKLATNRLMRWALILATTNTP</sequence>
<feature type="domain" description="Reverse transcriptase" evidence="11">
    <location>
        <begin position="392"/>
        <end position="570"/>
    </location>
</feature>
<dbReference type="Gene3D" id="2.40.70.10">
    <property type="entry name" value="Acid Proteases"/>
    <property type="match status" value="1"/>
</dbReference>
<evidence type="ECO:0000256" key="6">
    <source>
        <dbReference type="ARBA" id="ARBA00022918"/>
    </source>
</evidence>
<dbReference type="FunFam" id="3.30.70.270:FF:000020">
    <property type="entry name" value="Transposon Tf2-6 polyprotein-like Protein"/>
    <property type="match status" value="1"/>
</dbReference>
<dbReference type="InterPro" id="IPR001878">
    <property type="entry name" value="Znf_CCHC"/>
</dbReference>
<evidence type="ECO:0000256" key="9">
    <source>
        <dbReference type="SAM" id="Coils"/>
    </source>
</evidence>
<evidence type="ECO:0000256" key="1">
    <source>
        <dbReference type="ARBA" id="ARBA00012493"/>
    </source>
</evidence>
<evidence type="ECO:0000256" key="8">
    <source>
        <dbReference type="PROSITE-ProRule" id="PRU00047"/>
    </source>
</evidence>
<dbReference type="Gene3D" id="3.10.10.10">
    <property type="entry name" value="HIV Type 1 Reverse Transcriptase, subunit A, domain 1"/>
    <property type="match status" value="1"/>
</dbReference>
<dbReference type="EMBL" id="KL367526">
    <property type="protein sequence ID" value="KFD66225.1"/>
    <property type="molecule type" value="Genomic_DNA"/>
</dbReference>
<dbReference type="PANTHER" id="PTHR37984">
    <property type="entry name" value="PROTEIN CBG26694"/>
    <property type="match status" value="1"/>
</dbReference>
<dbReference type="Gene3D" id="4.10.60.10">
    <property type="entry name" value="Zinc finger, CCHC-type"/>
    <property type="match status" value="1"/>
</dbReference>